<dbReference type="Proteomes" id="UP000781932">
    <property type="component" value="Unassembled WGS sequence"/>
</dbReference>
<evidence type="ECO:0000313" key="3">
    <source>
        <dbReference type="Proteomes" id="UP000781932"/>
    </source>
</evidence>
<dbReference type="RefSeq" id="XP_038741513.1">
    <property type="nucleotide sequence ID" value="XM_038893103.1"/>
</dbReference>
<dbReference type="OrthoDB" id="3858188at2759"/>
<dbReference type="GeneID" id="62166177"/>
<accession>A0A9P6HVP9</accession>
<comment type="caution">
    <text evidence="2">The sequence shown here is derived from an EMBL/GenBank/DDBJ whole genome shotgun (WGS) entry which is preliminary data.</text>
</comment>
<sequence>MQPTSTMTRPPKKKGLDDSIWASRGKPSNFTTSSSSSSSTYARTRQGPPPTSTIIPAVPQPPSPTKNGHAYAYNSPANSGSSRTASTVATPAASTPTPTPATTSTTLKPAAPSSSAAQREFKRYIQIVRRLKWKLPYLSHGYHHAIARPGDALYAGETNAAEAELMFKLDFYEYYMLLERALIHLLGVFGITVSRDARVGNGTQQHTYHQNVLAALERPGNPLHAALGEGDVLFQLTRAKELRNRWKYAEEVAKTGTGTTRSVVKAGSRDGTAPLESYDLDRMFEHVFRGFDAGYAVAERRVAEETGAGGRLSWADEVEGMEVEEAMEEDVDEDEFGFMVEAMDWEAV</sequence>
<organism evidence="2 3">
    <name type="scientific">Colletotrichum karsti</name>
    <dbReference type="NCBI Taxonomy" id="1095194"/>
    <lineage>
        <taxon>Eukaryota</taxon>
        <taxon>Fungi</taxon>
        <taxon>Dikarya</taxon>
        <taxon>Ascomycota</taxon>
        <taxon>Pezizomycotina</taxon>
        <taxon>Sordariomycetes</taxon>
        <taxon>Hypocreomycetidae</taxon>
        <taxon>Glomerellales</taxon>
        <taxon>Glomerellaceae</taxon>
        <taxon>Colletotrichum</taxon>
        <taxon>Colletotrichum boninense species complex</taxon>
    </lineage>
</organism>
<evidence type="ECO:0000256" key="1">
    <source>
        <dbReference type="SAM" id="MobiDB-lite"/>
    </source>
</evidence>
<feature type="compositionally biased region" description="Low complexity" evidence="1">
    <location>
        <begin position="81"/>
        <end position="115"/>
    </location>
</feature>
<keyword evidence="3" id="KW-1185">Reference proteome</keyword>
<proteinExistence type="predicted"/>
<feature type="region of interest" description="Disordered" evidence="1">
    <location>
        <begin position="1"/>
        <end position="115"/>
    </location>
</feature>
<dbReference type="EMBL" id="JAATWM020000040">
    <property type="protein sequence ID" value="KAF9872052.1"/>
    <property type="molecule type" value="Genomic_DNA"/>
</dbReference>
<gene>
    <name evidence="2" type="ORF">CkaCkLH20_10389</name>
</gene>
<reference evidence="2" key="1">
    <citation type="submission" date="2020-03" db="EMBL/GenBank/DDBJ databases">
        <authorList>
            <person name="He L."/>
        </authorList>
    </citation>
    <scope>NUCLEOTIDE SEQUENCE</scope>
    <source>
        <strain evidence="2">CkLH20</strain>
    </source>
</reference>
<dbReference type="AlphaFoldDB" id="A0A9P6HVP9"/>
<evidence type="ECO:0000313" key="2">
    <source>
        <dbReference type="EMBL" id="KAF9872052.1"/>
    </source>
</evidence>
<evidence type="ECO:0008006" key="4">
    <source>
        <dbReference type="Google" id="ProtNLM"/>
    </source>
</evidence>
<name>A0A9P6HVP9_9PEZI</name>
<protein>
    <recommendedName>
        <fullName evidence="4">Fungal specific transcription factor</fullName>
    </recommendedName>
</protein>
<reference evidence="2" key="2">
    <citation type="submission" date="2020-11" db="EMBL/GenBank/DDBJ databases">
        <title>Whole genome sequencing of Colletotrichum sp.</title>
        <authorList>
            <person name="Li H."/>
        </authorList>
    </citation>
    <scope>NUCLEOTIDE SEQUENCE</scope>
    <source>
        <strain evidence="2">CkLH20</strain>
    </source>
</reference>
<feature type="compositionally biased region" description="Low complexity" evidence="1">
    <location>
        <begin position="31"/>
        <end position="40"/>
    </location>
</feature>